<dbReference type="EMBL" id="CP001560">
    <property type="protein sequence ID" value="AFJ45667.1"/>
    <property type="molecule type" value="Genomic_DNA"/>
</dbReference>
<dbReference type="PATRIC" id="fig|630626.3.peg.534"/>
<protein>
    <submittedName>
        <fullName evidence="3">Putative adenylate cyclase</fullName>
    </submittedName>
</protein>
<keyword evidence="4" id="KW-1185">Reference proteome</keyword>
<dbReference type="PROSITE" id="PS51707">
    <property type="entry name" value="CYTH"/>
    <property type="match status" value="1"/>
</dbReference>
<accession>I2B563</accession>
<dbReference type="eggNOG" id="COG3025">
    <property type="taxonomic scope" value="Bacteria"/>
</dbReference>
<dbReference type="AlphaFoldDB" id="I2B563"/>
<gene>
    <name evidence="3" type="primary">ygiF</name>
    <name evidence="3" type="ordered locus">EBL_c05420</name>
</gene>
<dbReference type="STRING" id="630626.EBL_c05420"/>
<name>I2B563_SHIBC</name>
<dbReference type="FunFam" id="2.40.320.10:FF:000002">
    <property type="entry name" value="Adenylate cyclase"/>
    <property type="match status" value="1"/>
</dbReference>
<dbReference type="HOGENOM" id="CLU_040400_0_1_6"/>
<dbReference type="Proteomes" id="UP000001955">
    <property type="component" value="Chromosome"/>
</dbReference>
<dbReference type="SUPFAM" id="SSF55154">
    <property type="entry name" value="CYTH-like phosphatases"/>
    <property type="match status" value="1"/>
</dbReference>
<evidence type="ECO:0000259" key="1">
    <source>
        <dbReference type="PROSITE" id="PS51707"/>
    </source>
</evidence>
<dbReference type="SMART" id="SM01118">
    <property type="entry name" value="CYTH"/>
    <property type="match status" value="1"/>
</dbReference>
<feature type="domain" description="CYTH" evidence="1">
    <location>
        <begin position="14"/>
        <end position="214"/>
    </location>
</feature>
<reference evidence="3 4" key="1">
    <citation type="journal article" date="2012" name="J. Bacteriol.">
        <title>Complete genome sequence of the B12-producing Shimwellia blattae strain DSM 4481, isolated from a cockroach.</title>
        <authorList>
            <person name="Brzuszkiewicz E."/>
            <person name="Waschkowitz T."/>
            <person name="Wiezer A."/>
            <person name="Daniel R."/>
        </authorList>
    </citation>
    <scope>NUCLEOTIDE SEQUENCE [LARGE SCALE GENOMIC DNA]</scope>
    <source>
        <strain evidence="4">ATCC 29907 / DSM 4481 / JCM 1650 / NBRC 105725 / CDC 9005-74</strain>
    </source>
</reference>
<dbReference type="InterPro" id="IPR039013">
    <property type="entry name" value="YgiF"/>
</dbReference>
<evidence type="ECO:0000313" key="3">
    <source>
        <dbReference type="EMBL" id="AFJ45667.1"/>
    </source>
</evidence>
<organism evidence="3 4">
    <name type="scientific">Shimwellia blattae (strain ATCC 29907 / DSM 4481 / JCM 1650 / NBRC 105725 / CDC 9005-74)</name>
    <name type="common">Escherichia blattae</name>
    <dbReference type="NCBI Taxonomy" id="630626"/>
    <lineage>
        <taxon>Bacteria</taxon>
        <taxon>Pseudomonadati</taxon>
        <taxon>Pseudomonadota</taxon>
        <taxon>Gammaproteobacteria</taxon>
        <taxon>Enterobacterales</taxon>
        <taxon>Enterobacteriaceae</taxon>
        <taxon>Shimwellia</taxon>
    </lineage>
</organism>
<dbReference type="CDD" id="cd07756">
    <property type="entry name" value="CYTH-like_Pase_CHAD"/>
    <property type="match status" value="1"/>
</dbReference>
<evidence type="ECO:0000259" key="2">
    <source>
        <dbReference type="PROSITE" id="PS51708"/>
    </source>
</evidence>
<dbReference type="InterPro" id="IPR007899">
    <property type="entry name" value="CHAD_dom"/>
</dbReference>
<proteinExistence type="predicted"/>
<evidence type="ECO:0000313" key="4">
    <source>
        <dbReference type="Proteomes" id="UP000001955"/>
    </source>
</evidence>
<dbReference type="Pfam" id="PF05235">
    <property type="entry name" value="CHAD"/>
    <property type="match status" value="1"/>
</dbReference>
<dbReference type="PROSITE" id="PS51708">
    <property type="entry name" value="CHAD"/>
    <property type="match status" value="1"/>
</dbReference>
<feature type="domain" description="CHAD" evidence="2">
    <location>
        <begin position="230"/>
        <end position="445"/>
    </location>
</feature>
<dbReference type="Gene3D" id="2.40.320.10">
    <property type="entry name" value="Hypothetical Protein Pfu-838710-001"/>
    <property type="match status" value="1"/>
</dbReference>
<dbReference type="PANTHER" id="PTHR39569:SF1">
    <property type="entry name" value="INORGANIC TRIPHOSPHATASE"/>
    <property type="match status" value="1"/>
</dbReference>
<dbReference type="InterPro" id="IPR033469">
    <property type="entry name" value="CYTH-like_dom_sf"/>
</dbReference>
<dbReference type="InterPro" id="IPR023577">
    <property type="entry name" value="CYTH_domain"/>
</dbReference>
<sequence>MHSRCPALSKRPMSQEIELKFIVASSALDALRTRLNGLESRHSAPRQLVNIYYETGDFLLRRHDMGLRVRGDNDQYEMTMKTAGHTVGGLHQRPEYNIALDTSVLDLARFPADMWPAGLDPDTLAASVAPLFSTNFSREKWVVTQGESRIEIALDLGEVSAGELHEPISELELEILEGNTRDLLALARQLITLPGLRQGSLSKAARGYHLARGNEARPLKAPGILQMPAKSTVEQGLDGALELALSHWQYHEELWVRGNGQARGQVLAAVAMVRHVLALFGGIIPRKASAHLRDQLMQCEAALQAEDAAPELVWSPLFGSTRLAITEWLVERGWLAFVDDKARQKLSGSFKRFSDIQLSRHAAELRQPFLHPADDIHYQQQQVRLARELDAIRVLAGHYDEQQTRPWLETWEHLRQAIAQGQYDETEHWRVEALALAPFWLHSGR</sequence>
<dbReference type="GO" id="GO:0050355">
    <property type="term" value="F:inorganic triphosphate phosphatase activity"/>
    <property type="evidence" value="ECO:0007669"/>
    <property type="project" value="InterPro"/>
</dbReference>
<dbReference type="KEGG" id="ebt:EBL_c05420"/>
<dbReference type="GO" id="GO:0046872">
    <property type="term" value="F:metal ion binding"/>
    <property type="evidence" value="ECO:0007669"/>
    <property type="project" value="TreeGrafter"/>
</dbReference>
<dbReference type="Pfam" id="PF01928">
    <property type="entry name" value="CYTH"/>
    <property type="match status" value="1"/>
</dbReference>
<dbReference type="PANTHER" id="PTHR39569">
    <property type="entry name" value="INORGANIC TRIPHOSPHATASE"/>
    <property type="match status" value="1"/>
</dbReference>